<dbReference type="Pfam" id="PF09339">
    <property type="entry name" value="HTH_IclR"/>
    <property type="match status" value="1"/>
</dbReference>
<evidence type="ECO:0000256" key="3">
    <source>
        <dbReference type="ARBA" id="ARBA00023163"/>
    </source>
</evidence>
<dbReference type="PANTHER" id="PTHR30136:SF24">
    <property type="entry name" value="HTH-TYPE TRANSCRIPTIONAL REPRESSOR ALLR"/>
    <property type="match status" value="1"/>
</dbReference>
<dbReference type="GO" id="GO:0003700">
    <property type="term" value="F:DNA-binding transcription factor activity"/>
    <property type="evidence" value="ECO:0007669"/>
    <property type="project" value="TreeGrafter"/>
</dbReference>
<dbReference type="PROSITE" id="PS51077">
    <property type="entry name" value="HTH_ICLR"/>
    <property type="match status" value="1"/>
</dbReference>
<dbReference type="InterPro" id="IPR005471">
    <property type="entry name" value="Tscrpt_reg_IclR_N"/>
</dbReference>
<dbReference type="Pfam" id="PF01614">
    <property type="entry name" value="IclR_C"/>
    <property type="match status" value="1"/>
</dbReference>
<evidence type="ECO:0000313" key="7">
    <source>
        <dbReference type="EMBL" id="NEE01267.1"/>
    </source>
</evidence>
<comment type="caution">
    <text evidence="7">The sequence shown here is derived from an EMBL/GenBank/DDBJ whole genome shotgun (WGS) entry which is preliminary data.</text>
</comment>
<reference evidence="7 8" key="1">
    <citation type="submission" date="2020-02" db="EMBL/GenBank/DDBJ databases">
        <authorList>
            <person name="Li X.-J."/>
            <person name="Han X.-M."/>
        </authorList>
    </citation>
    <scope>NUCLEOTIDE SEQUENCE [LARGE SCALE GENOMIC DNA]</scope>
    <source>
        <strain evidence="7 8">CCTCC AB 2017055</strain>
    </source>
</reference>
<dbReference type="GO" id="GO:0045892">
    <property type="term" value="P:negative regulation of DNA-templated transcription"/>
    <property type="evidence" value="ECO:0007669"/>
    <property type="project" value="TreeGrafter"/>
</dbReference>
<evidence type="ECO:0000313" key="8">
    <source>
        <dbReference type="Proteomes" id="UP000475214"/>
    </source>
</evidence>
<protein>
    <submittedName>
        <fullName evidence="7">IclR family transcriptional regulator</fullName>
    </submittedName>
</protein>
<gene>
    <name evidence="7" type="ORF">G1H10_13920</name>
</gene>
<dbReference type="SUPFAM" id="SSF55781">
    <property type="entry name" value="GAF domain-like"/>
    <property type="match status" value="1"/>
</dbReference>
<keyword evidence="8" id="KW-1185">Reference proteome</keyword>
<feature type="domain" description="HTH iclR-type" evidence="5">
    <location>
        <begin position="8"/>
        <end position="69"/>
    </location>
</feature>
<dbReference type="PROSITE" id="PS51078">
    <property type="entry name" value="ICLR_ED"/>
    <property type="match status" value="1"/>
</dbReference>
<dbReference type="Gene3D" id="3.30.450.40">
    <property type="match status" value="1"/>
</dbReference>
<evidence type="ECO:0000256" key="4">
    <source>
        <dbReference type="SAM" id="MobiDB-lite"/>
    </source>
</evidence>
<dbReference type="EMBL" id="JAAGOA010000008">
    <property type="protein sequence ID" value="NEE01267.1"/>
    <property type="molecule type" value="Genomic_DNA"/>
</dbReference>
<dbReference type="InterPro" id="IPR014757">
    <property type="entry name" value="Tscrpt_reg_IclR_C"/>
</dbReference>
<dbReference type="InterPro" id="IPR029016">
    <property type="entry name" value="GAF-like_dom_sf"/>
</dbReference>
<feature type="region of interest" description="Disordered" evidence="4">
    <location>
        <begin position="246"/>
        <end position="273"/>
    </location>
</feature>
<sequence length="273" mass="28937">MANSSSGDSVLGRALRVFDAFELDKPALTASEIARRACLPVATAYRLTCELAELGLLERAVDGRFRVGVRLWEIAARAQVARGLREAAMPVLEDLHAAVKEHVQLGVLEGREVLFIERLSARNAVINVTQIGGRLPVHASSAGLVLLAHASAELQTEVLAGPLRRYTPDTPVQPRNVRRIIAGIKQQGYVVCPGYIHADAMGIAVPVRDACGEVVAAIGAVVPVRGTQPMNVVPALLTASRGISRALGATADPQPRGAVDPQPRGRREPTAAV</sequence>
<keyword evidence="3" id="KW-0804">Transcription</keyword>
<evidence type="ECO:0000256" key="1">
    <source>
        <dbReference type="ARBA" id="ARBA00023015"/>
    </source>
</evidence>
<proteinExistence type="predicted"/>
<feature type="domain" description="IclR-ED" evidence="6">
    <location>
        <begin position="70"/>
        <end position="249"/>
    </location>
</feature>
<keyword evidence="2" id="KW-0238">DNA-binding</keyword>
<dbReference type="GO" id="GO:0003677">
    <property type="term" value="F:DNA binding"/>
    <property type="evidence" value="ECO:0007669"/>
    <property type="project" value="UniProtKB-KW"/>
</dbReference>
<dbReference type="Proteomes" id="UP000475214">
    <property type="component" value="Unassembled WGS sequence"/>
</dbReference>
<dbReference type="Gene3D" id="1.10.10.10">
    <property type="entry name" value="Winged helix-like DNA-binding domain superfamily/Winged helix DNA-binding domain"/>
    <property type="match status" value="1"/>
</dbReference>
<name>A0A6L9S890_9ACTN</name>
<evidence type="ECO:0000256" key="2">
    <source>
        <dbReference type="ARBA" id="ARBA00023125"/>
    </source>
</evidence>
<keyword evidence="1" id="KW-0805">Transcription regulation</keyword>
<dbReference type="PANTHER" id="PTHR30136">
    <property type="entry name" value="HELIX-TURN-HELIX TRANSCRIPTIONAL REGULATOR, ICLR FAMILY"/>
    <property type="match status" value="1"/>
</dbReference>
<feature type="compositionally biased region" description="Basic and acidic residues" evidence="4">
    <location>
        <begin position="263"/>
        <end position="273"/>
    </location>
</feature>
<dbReference type="AlphaFoldDB" id="A0A6L9S890"/>
<dbReference type="SMART" id="SM00346">
    <property type="entry name" value="HTH_ICLR"/>
    <property type="match status" value="1"/>
</dbReference>
<dbReference type="SUPFAM" id="SSF46785">
    <property type="entry name" value="Winged helix' DNA-binding domain"/>
    <property type="match status" value="1"/>
</dbReference>
<organism evidence="7 8">
    <name type="scientific">Phytoactinopolyspora halotolerans</name>
    <dbReference type="NCBI Taxonomy" id="1981512"/>
    <lineage>
        <taxon>Bacteria</taxon>
        <taxon>Bacillati</taxon>
        <taxon>Actinomycetota</taxon>
        <taxon>Actinomycetes</taxon>
        <taxon>Jiangellales</taxon>
        <taxon>Jiangellaceae</taxon>
        <taxon>Phytoactinopolyspora</taxon>
    </lineage>
</organism>
<dbReference type="RefSeq" id="WP_163738526.1">
    <property type="nucleotide sequence ID" value="NZ_JAAGOA010000008.1"/>
</dbReference>
<evidence type="ECO:0000259" key="5">
    <source>
        <dbReference type="PROSITE" id="PS51077"/>
    </source>
</evidence>
<dbReference type="InterPro" id="IPR036388">
    <property type="entry name" value="WH-like_DNA-bd_sf"/>
</dbReference>
<dbReference type="InterPro" id="IPR050707">
    <property type="entry name" value="HTH_MetabolicPath_Reg"/>
</dbReference>
<dbReference type="InterPro" id="IPR036390">
    <property type="entry name" value="WH_DNA-bd_sf"/>
</dbReference>
<evidence type="ECO:0000259" key="6">
    <source>
        <dbReference type="PROSITE" id="PS51078"/>
    </source>
</evidence>
<accession>A0A6L9S890</accession>